<evidence type="ECO:0000313" key="2">
    <source>
        <dbReference type="EMBL" id="ORZ01880.1"/>
    </source>
</evidence>
<name>A0A1X2HR40_9FUNG</name>
<dbReference type="STRING" id="90262.A0A1X2HR40"/>
<dbReference type="Proteomes" id="UP000193560">
    <property type="component" value="Unassembled WGS sequence"/>
</dbReference>
<reference evidence="2 3" key="1">
    <citation type="submission" date="2016-07" db="EMBL/GenBank/DDBJ databases">
        <title>Pervasive Adenine N6-methylation of Active Genes in Fungi.</title>
        <authorList>
            <consortium name="DOE Joint Genome Institute"/>
            <person name="Mondo S.J."/>
            <person name="Dannebaum R.O."/>
            <person name="Kuo R.C."/>
            <person name="Labutti K."/>
            <person name="Haridas S."/>
            <person name="Kuo A."/>
            <person name="Salamov A."/>
            <person name="Ahrendt S.R."/>
            <person name="Lipzen A."/>
            <person name="Sullivan W."/>
            <person name="Andreopoulos W.B."/>
            <person name="Clum A."/>
            <person name="Lindquist E."/>
            <person name="Daum C."/>
            <person name="Ramamoorthy G.K."/>
            <person name="Gryganskyi A."/>
            <person name="Culley D."/>
            <person name="Magnuson J.K."/>
            <person name="James T.Y."/>
            <person name="O'Malley M.A."/>
            <person name="Stajich J.E."/>
            <person name="Spatafora J.W."/>
            <person name="Visel A."/>
            <person name="Grigoriev I.V."/>
        </authorList>
    </citation>
    <scope>NUCLEOTIDE SEQUENCE [LARGE SCALE GENOMIC DNA]</scope>
    <source>
        <strain evidence="2 3">NRRL 1336</strain>
    </source>
</reference>
<sequence>MTCSMYPFFYQLVAFFGSAVRKEQMPSVSTLPADGGDGLVSPINPSWVFDENETMATFNTEENHMEASDLPSTEAAWSTSSTSPGSSLSPILPPPSSLQVQHHHSHHHHRSFRNLTRFIRLRQARQQEYASASLSPSLHLDTEMSSWQESSQCLNYQENQHTPIITRDKDSIPSSSYYFLLFKIISNDGGCHSSAYNIHNILRNDSSVYCSGRAGAVNILLKYCGGRVLMDTICVLDRIIVRSPRQGFTAPCKEGLVFISDKPIDIESNIYDKTRQFDQFTKNDYEVYLATTNKLDMGDHNPIAWFNTSNHLQQVVSINQRSGKYVLIKLLRSEDDQENIDLEYLGFVGYTGARSFASPPRLL</sequence>
<feature type="region of interest" description="Disordered" evidence="1">
    <location>
        <begin position="63"/>
        <end position="106"/>
    </location>
</feature>
<protein>
    <submittedName>
        <fullName evidence="2">Uncharacterized protein</fullName>
    </submittedName>
</protein>
<dbReference type="EMBL" id="MCGE01000056">
    <property type="protein sequence ID" value="ORZ01880.1"/>
    <property type="molecule type" value="Genomic_DNA"/>
</dbReference>
<keyword evidence="3" id="KW-1185">Reference proteome</keyword>
<dbReference type="AlphaFoldDB" id="A0A1X2HR40"/>
<comment type="caution">
    <text evidence="2">The sequence shown here is derived from an EMBL/GenBank/DDBJ whole genome shotgun (WGS) entry which is preliminary data.</text>
</comment>
<feature type="compositionally biased region" description="Low complexity" evidence="1">
    <location>
        <begin position="72"/>
        <end position="90"/>
    </location>
</feature>
<organism evidence="2 3">
    <name type="scientific">Absidia repens</name>
    <dbReference type="NCBI Taxonomy" id="90262"/>
    <lineage>
        <taxon>Eukaryota</taxon>
        <taxon>Fungi</taxon>
        <taxon>Fungi incertae sedis</taxon>
        <taxon>Mucoromycota</taxon>
        <taxon>Mucoromycotina</taxon>
        <taxon>Mucoromycetes</taxon>
        <taxon>Mucorales</taxon>
        <taxon>Cunninghamellaceae</taxon>
        <taxon>Absidia</taxon>
    </lineage>
</organism>
<gene>
    <name evidence="2" type="ORF">BCR42DRAFT_398882</name>
</gene>
<dbReference type="OrthoDB" id="2351940at2759"/>
<proteinExistence type="predicted"/>
<accession>A0A1X2HR40</accession>
<evidence type="ECO:0000256" key="1">
    <source>
        <dbReference type="SAM" id="MobiDB-lite"/>
    </source>
</evidence>
<evidence type="ECO:0000313" key="3">
    <source>
        <dbReference type="Proteomes" id="UP000193560"/>
    </source>
</evidence>